<comment type="caution">
    <text evidence="1">The sequence shown here is derived from an EMBL/GenBank/DDBJ whole genome shotgun (WGS) entry which is preliminary data.</text>
</comment>
<sequence>MPLYTVPAWKLSIEELEIIWCIHEEGAHSCHFNRVKVLVLPVALFWAPTYSNTVLEFLVLLLRHLLWLSEPPSLVPNGGVGIHSNGHMNGAIGSPWFNHALTPQWLVELFCQLR</sequence>
<protein>
    <submittedName>
        <fullName evidence="1">Uncharacterized protein</fullName>
    </submittedName>
</protein>
<reference evidence="1 2" key="1">
    <citation type="journal article" date="2021" name="Hortic Res">
        <title>High-quality reference genome and annotation aids understanding of berry development for evergreen blueberry (Vaccinium darrowii).</title>
        <authorList>
            <person name="Yu J."/>
            <person name="Hulse-Kemp A.M."/>
            <person name="Babiker E."/>
            <person name="Staton M."/>
        </authorList>
    </citation>
    <scope>NUCLEOTIDE SEQUENCE [LARGE SCALE GENOMIC DNA]</scope>
    <source>
        <strain evidence="2">cv. NJ 8807/NJ 8810</strain>
        <tissue evidence="1">Young leaf</tissue>
    </source>
</reference>
<evidence type="ECO:0000313" key="1">
    <source>
        <dbReference type="EMBL" id="KAH7841490.1"/>
    </source>
</evidence>
<accession>A0ACB7XL65</accession>
<keyword evidence="2" id="KW-1185">Reference proteome</keyword>
<organism evidence="1 2">
    <name type="scientific">Vaccinium darrowii</name>
    <dbReference type="NCBI Taxonomy" id="229202"/>
    <lineage>
        <taxon>Eukaryota</taxon>
        <taxon>Viridiplantae</taxon>
        <taxon>Streptophyta</taxon>
        <taxon>Embryophyta</taxon>
        <taxon>Tracheophyta</taxon>
        <taxon>Spermatophyta</taxon>
        <taxon>Magnoliopsida</taxon>
        <taxon>eudicotyledons</taxon>
        <taxon>Gunneridae</taxon>
        <taxon>Pentapetalae</taxon>
        <taxon>asterids</taxon>
        <taxon>Ericales</taxon>
        <taxon>Ericaceae</taxon>
        <taxon>Vaccinioideae</taxon>
        <taxon>Vaccinieae</taxon>
        <taxon>Vaccinium</taxon>
    </lineage>
</organism>
<gene>
    <name evidence="1" type="ORF">Vadar_030490</name>
</gene>
<name>A0ACB7XL65_9ERIC</name>
<evidence type="ECO:0000313" key="2">
    <source>
        <dbReference type="Proteomes" id="UP000828048"/>
    </source>
</evidence>
<dbReference type="EMBL" id="CM037160">
    <property type="protein sequence ID" value="KAH7841490.1"/>
    <property type="molecule type" value="Genomic_DNA"/>
</dbReference>
<proteinExistence type="predicted"/>
<dbReference type="Proteomes" id="UP000828048">
    <property type="component" value="Chromosome 10"/>
</dbReference>